<reference evidence="1 2" key="1">
    <citation type="journal article" date="2010" name="DNA Res.">
        <title>Bacterial lifestyle in a deep-sea hydrothermal vent chimney revealed by the genome sequence of the thermophilic bacterium Deferribacter desulfuricans SSM1.</title>
        <authorList>
            <person name="Takaki Y."/>
            <person name="Shimamura S."/>
            <person name="Nakagawa S."/>
            <person name="Fukuhara Y."/>
            <person name="Horikawa H."/>
            <person name="Ankai A."/>
            <person name="Harada T."/>
            <person name="Hosoyama A."/>
            <person name="Oguchi A."/>
            <person name="Fukui S."/>
            <person name="Fujita N."/>
            <person name="Takami H."/>
            <person name="Takai K."/>
        </authorList>
    </citation>
    <scope>NUCLEOTIDE SEQUENCE [LARGE SCALE GENOMIC DNA]</scope>
    <source>
        <strain evidence="2">DSM 14783 / JCM 11476 / NBRC 101012 / SSM1</strain>
    </source>
</reference>
<evidence type="ECO:0000313" key="2">
    <source>
        <dbReference type="Proteomes" id="UP000001520"/>
    </source>
</evidence>
<proteinExistence type="predicted"/>
<dbReference type="SUPFAM" id="SSF51658">
    <property type="entry name" value="Xylose isomerase-like"/>
    <property type="match status" value="1"/>
</dbReference>
<dbReference type="AlphaFoldDB" id="D3P9W1"/>
<dbReference type="Gene3D" id="3.20.20.150">
    <property type="entry name" value="Divalent-metal-dependent TIM barrel enzymes"/>
    <property type="match status" value="1"/>
</dbReference>
<accession>D3P9W1</accession>
<keyword evidence="2" id="KW-1185">Reference proteome</keyword>
<dbReference type="InterPro" id="IPR036237">
    <property type="entry name" value="Xyl_isomerase-like_sf"/>
</dbReference>
<sequence length="235" mass="28005">MKKEIPKLATTSFIYQDTRIMNVLKLKHLFDEIELLFFESKREYDQLDKNELTLLNKIDTKYSAHLPYDRNLNDTDDLEYMISFIKNLNSLNVSYFFLHSKGDDFESIEKICHLYPSVLVENTVSSNIFDSLKNTKIKYCYDIGHSLLNNENPFEIIKKYGEKIKYIHLHGVNADKDHQEICHLDINLVKYIFDFAIDYNITISIELFDFSKLLNSLNYLLEVFNKYGYSYHRWN</sequence>
<dbReference type="eggNOG" id="COG1082">
    <property type="taxonomic scope" value="Bacteria"/>
</dbReference>
<dbReference type="OrthoDB" id="9792261at2"/>
<dbReference type="KEGG" id="ddf:DEFDS_2052"/>
<dbReference type="STRING" id="639282.DEFDS_2052"/>
<organism evidence="1 2">
    <name type="scientific">Deferribacter desulfuricans (strain DSM 14783 / JCM 11476 / NBRC 101012 / SSM1)</name>
    <dbReference type="NCBI Taxonomy" id="639282"/>
    <lineage>
        <taxon>Bacteria</taxon>
        <taxon>Pseudomonadati</taxon>
        <taxon>Deferribacterota</taxon>
        <taxon>Deferribacteres</taxon>
        <taxon>Deferribacterales</taxon>
        <taxon>Deferribacteraceae</taxon>
        <taxon>Deferribacter</taxon>
    </lineage>
</organism>
<evidence type="ECO:0008006" key="3">
    <source>
        <dbReference type="Google" id="ProtNLM"/>
    </source>
</evidence>
<protein>
    <recommendedName>
        <fullName evidence="3">Xylose isomerase-like TIM barrel domain-containing protein</fullName>
    </recommendedName>
</protein>
<dbReference type="HOGENOM" id="CLU_1248946_0_0_0"/>
<dbReference type="NCBIfam" id="NF041277">
    <property type="entry name" value="coba_remo_CbiR"/>
    <property type="match status" value="1"/>
</dbReference>
<dbReference type="Proteomes" id="UP000001520">
    <property type="component" value="Chromosome"/>
</dbReference>
<name>D3P9W1_DEFDS</name>
<dbReference type="EMBL" id="AP011529">
    <property type="protein sequence ID" value="BAI81501.1"/>
    <property type="molecule type" value="Genomic_DNA"/>
</dbReference>
<evidence type="ECO:0000313" key="1">
    <source>
        <dbReference type="EMBL" id="BAI81501.1"/>
    </source>
</evidence>
<dbReference type="RefSeq" id="WP_013008746.1">
    <property type="nucleotide sequence ID" value="NC_013939.1"/>
</dbReference>
<gene>
    <name evidence="1" type="ordered locus">DEFDS_2052</name>
</gene>